<evidence type="ECO:0000313" key="2">
    <source>
        <dbReference type="Proteomes" id="UP000625711"/>
    </source>
</evidence>
<proteinExistence type="predicted"/>
<accession>A0A834MBP7</accession>
<gene>
    <name evidence="1" type="ORF">GWI33_011252</name>
</gene>
<dbReference type="EMBL" id="JAACXV010009092">
    <property type="protein sequence ID" value="KAF7275806.1"/>
    <property type="molecule type" value="Genomic_DNA"/>
</dbReference>
<feature type="non-terminal residue" evidence="1">
    <location>
        <position position="1"/>
    </location>
</feature>
<sequence>MGGFDVSFYNQGGPKMLIGAPGVKKLSGTTATYSCDTTRLEMVMPEAYDLKYDIFESDGY</sequence>
<comment type="caution">
    <text evidence="1">The sequence shown here is derived from an EMBL/GenBank/DDBJ whole genome shotgun (WGS) entry which is preliminary data.</text>
</comment>
<protein>
    <submittedName>
        <fullName evidence="1">Uncharacterized protein</fullName>
    </submittedName>
</protein>
<keyword evidence="2" id="KW-1185">Reference proteome</keyword>
<reference evidence="1" key="1">
    <citation type="submission" date="2020-08" db="EMBL/GenBank/DDBJ databases">
        <title>Genome sequencing and assembly of the red palm weevil Rhynchophorus ferrugineus.</title>
        <authorList>
            <person name="Dias G.B."/>
            <person name="Bergman C.M."/>
            <person name="Manee M."/>
        </authorList>
    </citation>
    <scope>NUCLEOTIDE SEQUENCE</scope>
    <source>
        <strain evidence="1">AA-2017</strain>
        <tissue evidence="1">Whole larva</tissue>
    </source>
</reference>
<dbReference type="Proteomes" id="UP000625711">
    <property type="component" value="Unassembled WGS sequence"/>
</dbReference>
<organism evidence="1 2">
    <name type="scientific">Rhynchophorus ferrugineus</name>
    <name type="common">Red palm weevil</name>
    <name type="synonym">Curculio ferrugineus</name>
    <dbReference type="NCBI Taxonomy" id="354439"/>
    <lineage>
        <taxon>Eukaryota</taxon>
        <taxon>Metazoa</taxon>
        <taxon>Ecdysozoa</taxon>
        <taxon>Arthropoda</taxon>
        <taxon>Hexapoda</taxon>
        <taxon>Insecta</taxon>
        <taxon>Pterygota</taxon>
        <taxon>Neoptera</taxon>
        <taxon>Endopterygota</taxon>
        <taxon>Coleoptera</taxon>
        <taxon>Polyphaga</taxon>
        <taxon>Cucujiformia</taxon>
        <taxon>Curculionidae</taxon>
        <taxon>Dryophthorinae</taxon>
        <taxon>Rhynchophorus</taxon>
    </lineage>
</organism>
<name>A0A834MBP7_RHYFE</name>
<dbReference type="AlphaFoldDB" id="A0A834MBP7"/>
<evidence type="ECO:0000313" key="1">
    <source>
        <dbReference type="EMBL" id="KAF7275806.1"/>
    </source>
</evidence>